<comment type="caution">
    <text evidence="1">The sequence shown here is derived from an EMBL/GenBank/DDBJ whole genome shotgun (WGS) entry which is preliminary data.</text>
</comment>
<organism evidence="1 2">
    <name type="scientific">Marivivens donghaensis</name>
    <dbReference type="NCBI Taxonomy" id="1699413"/>
    <lineage>
        <taxon>Bacteria</taxon>
        <taxon>Pseudomonadati</taxon>
        <taxon>Pseudomonadota</taxon>
        <taxon>Alphaproteobacteria</taxon>
        <taxon>Rhodobacterales</taxon>
        <taxon>Paracoccaceae</taxon>
        <taxon>Marivivens group</taxon>
        <taxon>Marivivens</taxon>
    </lineage>
</organism>
<evidence type="ECO:0000313" key="1">
    <source>
        <dbReference type="EMBL" id="NIY73602.1"/>
    </source>
</evidence>
<proteinExistence type="predicted"/>
<accession>A0ABX0W3U2</accession>
<name>A0ABX0W3U2_9RHOB</name>
<dbReference type="Proteomes" id="UP000709466">
    <property type="component" value="Unassembled WGS sequence"/>
</dbReference>
<dbReference type="RefSeq" id="WP_167638984.1">
    <property type="nucleotide sequence ID" value="NZ_JAATOP010000011.1"/>
</dbReference>
<protein>
    <recommendedName>
        <fullName evidence="3">GAF domain-containing protein</fullName>
    </recommendedName>
</protein>
<sequence length="185" mass="20149">MPSIVIRNLLRSTDSVRILQGLNLGRRATFDRLASLACRATGRSRAAFYLNLRSVEFVIGAHGDIVKEQWERELPPHIHDAEFFDIADAMLVLGDLDSVNGNYSVTKGLTLVGVMHEGVKLGNLVVADSENAGPLTDAEKSSLLKIAKMAGEMIDYYSQIALLAQDARKIVTETSVYSVLPPHGA</sequence>
<keyword evidence="2" id="KW-1185">Reference proteome</keyword>
<dbReference type="EMBL" id="JAATOP010000011">
    <property type="protein sequence ID" value="NIY73602.1"/>
    <property type="molecule type" value="Genomic_DNA"/>
</dbReference>
<reference evidence="1 2" key="1">
    <citation type="submission" date="2020-03" db="EMBL/GenBank/DDBJ databases">
        <title>Bacterial isolates of synthetic phycosphere.</title>
        <authorList>
            <person name="Fu H."/>
            <person name="Moran M.A."/>
        </authorList>
    </citation>
    <scope>NUCLEOTIDE SEQUENCE [LARGE SCALE GENOMIC DNA]</scope>
    <source>
        <strain evidence="1 2">HF1</strain>
    </source>
</reference>
<evidence type="ECO:0008006" key="3">
    <source>
        <dbReference type="Google" id="ProtNLM"/>
    </source>
</evidence>
<gene>
    <name evidence="1" type="ORF">HCZ30_14305</name>
</gene>
<evidence type="ECO:0000313" key="2">
    <source>
        <dbReference type="Proteomes" id="UP000709466"/>
    </source>
</evidence>